<organism evidence="2 3">
    <name type="scientific">Amycolatopsis rubida</name>
    <dbReference type="NCBI Taxonomy" id="112413"/>
    <lineage>
        <taxon>Bacteria</taxon>
        <taxon>Bacillati</taxon>
        <taxon>Actinomycetota</taxon>
        <taxon>Actinomycetes</taxon>
        <taxon>Pseudonocardiales</taxon>
        <taxon>Pseudonocardiaceae</taxon>
        <taxon>Amycolatopsis</taxon>
    </lineage>
</organism>
<feature type="region of interest" description="Disordered" evidence="1">
    <location>
        <begin position="93"/>
        <end position="130"/>
    </location>
</feature>
<accession>A0ABX0BQZ5</accession>
<reference evidence="2 3" key="1">
    <citation type="submission" date="2020-01" db="EMBL/GenBank/DDBJ databases">
        <title>Insect and environment-associated Actinomycetes.</title>
        <authorList>
            <person name="Currrie C."/>
            <person name="Chevrette M."/>
            <person name="Carlson C."/>
            <person name="Stubbendieck R."/>
            <person name="Wendt-Pienkowski E."/>
        </authorList>
    </citation>
    <scope>NUCLEOTIDE SEQUENCE [LARGE SCALE GENOMIC DNA]</scope>
    <source>
        <strain evidence="2 3">SID8386</strain>
    </source>
</reference>
<evidence type="ECO:0000313" key="2">
    <source>
        <dbReference type="EMBL" id="NEC56840.1"/>
    </source>
</evidence>
<protein>
    <submittedName>
        <fullName evidence="2">Uncharacterized protein</fullName>
    </submittedName>
</protein>
<sequence length="205" mass="22406">MLKKLYCLLPKQSMMCNAARLHVSQPALSQYLSLTRIPPATFLKAIHLEAAARTAEDELPGRLDELIELRHAAKESILRARRHDLTAEKVVVHTPSDHKTAGKKDRRNGKSHWFDRRNGKRVAPPELDGDAQEYADPATSGAHLKADGEEPPSAVAAPASAVAEMVSAAIASLPGKDCADARALLEQAELLLRRVVEVELQLLAY</sequence>
<dbReference type="RefSeq" id="WP_067577675.1">
    <property type="nucleotide sequence ID" value="NZ_JAAGNC010000081.1"/>
</dbReference>
<proteinExistence type="predicted"/>
<evidence type="ECO:0000256" key="1">
    <source>
        <dbReference type="SAM" id="MobiDB-lite"/>
    </source>
</evidence>
<keyword evidence="3" id="KW-1185">Reference proteome</keyword>
<dbReference type="EMBL" id="JAAGNC010000081">
    <property type="protein sequence ID" value="NEC56840.1"/>
    <property type="molecule type" value="Genomic_DNA"/>
</dbReference>
<name>A0ABX0BQZ5_9PSEU</name>
<gene>
    <name evidence="2" type="ORF">G3I59_14920</name>
</gene>
<feature type="compositionally biased region" description="Basic and acidic residues" evidence="1">
    <location>
        <begin position="93"/>
        <end position="103"/>
    </location>
</feature>
<comment type="caution">
    <text evidence="2">The sequence shown here is derived from an EMBL/GenBank/DDBJ whole genome shotgun (WGS) entry which is preliminary data.</text>
</comment>
<evidence type="ECO:0000313" key="3">
    <source>
        <dbReference type="Proteomes" id="UP000470404"/>
    </source>
</evidence>
<dbReference type="Proteomes" id="UP000470404">
    <property type="component" value="Unassembled WGS sequence"/>
</dbReference>